<evidence type="ECO:0000256" key="15">
    <source>
        <dbReference type="RuleBase" id="RU363047"/>
    </source>
</evidence>
<feature type="domain" description="G-protein coupled receptors family 1 profile" evidence="16">
    <location>
        <begin position="41"/>
        <end position="291"/>
    </location>
</feature>
<feature type="transmembrane region" description="Helical" evidence="15">
    <location>
        <begin position="103"/>
        <end position="121"/>
    </location>
</feature>
<evidence type="ECO:0000256" key="9">
    <source>
        <dbReference type="ARBA" id="ARBA00023040"/>
    </source>
</evidence>
<comment type="function">
    <text evidence="1">Odorant receptor.</text>
</comment>
<evidence type="ECO:0000256" key="7">
    <source>
        <dbReference type="ARBA" id="ARBA00022725"/>
    </source>
</evidence>
<evidence type="ECO:0000256" key="3">
    <source>
        <dbReference type="ARBA" id="ARBA00010663"/>
    </source>
</evidence>
<keyword evidence="8 15" id="KW-1133">Transmembrane helix</keyword>
<evidence type="ECO:0000256" key="1">
    <source>
        <dbReference type="ARBA" id="ARBA00002936"/>
    </source>
</evidence>
<keyword evidence="7 15" id="KW-0552">Olfaction</keyword>
<dbReference type="GO" id="GO:0004930">
    <property type="term" value="F:G protein-coupled receptor activity"/>
    <property type="evidence" value="ECO:0007669"/>
    <property type="project" value="UniProtKB-KW"/>
</dbReference>
<keyword evidence="13 14" id="KW-0807">Transducer</keyword>
<evidence type="ECO:0000256" key="2">
    <source>
        <dbReference type="ARBA" id="ARBA00004651"/>
    </source>
</evidence>
<comment type="similarity">
    <text evidence="3 14">Belongs to the G-protein coupled receptor 1 family.</text>
</comment>
<evidence type="ECO:0000256" key="14">
    <source>
        <dbReference type="RuleBase" id="RU000688"/>
    </source>
</evidence>
<evidence type="ECO:0000259" key="16">
    <source>
        <dbReference type="PROSITE" id="PS50262"/>
    </source>
</evidence>
<dbReference type="InterPro" id="IPR017452">
    <property type="entry name" value="GPCR_Rhodpsn_7TM"/>
</dbReference>
<evidence type="ECO:0000256" key="11">
    <source>
        <dbReference type="ARBA" id="ARBA00023157"/>
    </source>
</evidence>
<reference evidence="17" key="1">
    <citation type="submission" date="2025-08" db="UniProtKB">
        <authorList>
            <consortium name="Ensembl"/>
        </authorList>
    </citation>
    <scope>IDENTIFICATION</scope>
</reference>
<dbReference type="InterPro" id="IPR000725">
    <property type="entry name" value="Olfact_rcpt"/>
</dbReference>
<keyword evidence="5 15" id="KW-0716">Sensory transduction</keyword>
<dbReference type="PRINTS" id="PR00245">
    <property type="entry name" value="OLFACTORYR"/>
</dbReference>
<dbReference type="PRINTS" id="PR00237">
    <property type="entry name" value="GPCRRHODOPSN"/>
</dbReference>
<evidence type="ECO:0000313" key="18">
    <source>
        <dbReference type="Proteomes" id="UP000694392"/>
    </source>
</evidence>
<dbReference type="Pfam" id="PF13853">
    <property type="entry name" value="7tm_4"/>
    <property type="match status" value="1"/>
</dbReference>
<dbReference type="FunFam" id="1.10.1220.70:FF:000001">
    <property type="entry name" value="Olfactory receptor"/>
    <property type="match status" value="1"/>
</dbReference>
<keyword evidence="12 14" id="KW-0675">Receptor</keyword>
<feature type="transmembrane region" description="Helical" evidence="15">
    <location>
        <begin position="238"/>
        <end position="262"/>
    </location>
</feature>
<comment type="subcellular location">
    <subcellularLocation>
        <location evidence="2 15">Cell membrane</location>
        <topology evidence="2 15">Multi-pass membrane protein</topology>
    </subcellularLocation>
</comment>
<evidence type="ECO:0000256" key="10">
    <source>
        <dbReference type="ARBA" id="ARBA00023136"/>
    </source>
</evidence>
<evidence type="ECO:0000256" key="13">
    <source>
        <dbReference type="ARBA" id="ARBA00023224"/>
    </source>
</evidence>
<evidence type="ECO:0000256" key="5">
    <source>
        <dbReference type="ARBA" id="ARBA00022606"/>
    </source>
</evidence>
<evidence type="ECO:0000256" key="4">
    <source>
        <dbReference type="ARBA" id="ARBA00022475"/>
    </source>
</evidence>
<evidence type="ECO:0000256" key="6">
    <source>
        <dbReference type="ARBA" id="ARBA00022692"/>
    </source>
</evidence>
<name>A0A8D0G3R5_SPHPU</name>
<keyword evidence="4 15" id="KW-1003">Cell membrane</keyword>
<organism evidence="17 18">
    <name type="scientific">Sphenodon punctatus</name>
    <name type="common">Tuatara</name>
    <name type="synonym">Hatteria punctata</name>
    <dbReference type="NCBI Taxonomy" id="8508"/>
    <lineage>
        <taxon>Eukaryota</taxon>
        <taxon>Metazoa</taxon>
        <taxon>Chordata</taxon>
        <taxon>Craniata</taxon>
        <taxon>Vertebrata</taxon>
        <taxon>Euteleostomi</taxon>
        <taxon>Lepidosauria</taxon>
        <taxon>Sphenodontia</taxon>
        <taxon>Sphenodontidae</taxon>
        <taxon>Sphenodon</taxon>
    </lineage>
</organism>
<keyword evidence="18" id="KW-1185">Reference proteome</keyword>
<dbReference type="AlphaFoldDB" id="A0A8D0G3R5"/>
<reference evidence="17" key="2">
    <citation type="submission" date="2025-09" db="UniProtKB">
        <authorList>
            <consortium name="Ensembl"/>
        </authorList>
    </citation>
    <scope>IDENTIFICATION</scope>
</reference>
<dbReference type="Ensembl" id="ENSSPUT00000000298.1">
    <property type="protein sequence ID" value="ENSSPUP00000000275.1"/>
    <property type="gene ID" value="ENSSPUG00000000233.1"/>
</dbReference>
<feature type="transmembrane region" description="Helical" evidence="15">
    <location>
        <begin position="61"/>
        <end position="83"/>
    </location>
</feature>
<dbReference type="PANTHER" id="PTHR48001">
    <property type="entry name" value="OLFACTORY RECEPTOR"/>
    <property type="match status" value="1"/>
</dbReference>
<keyword evidence="11" id="KW-1015">Disulfide bond</keyword>
<dbReference type="InterPro" id="IPR000276">
    <property type="entry name" value="GPCR_Rhodpsn"/>
</dbReference>
<feature type="transmembrane region" description="Helical" evidence="15">
    <location>
        <begin position="208"/>
        <end position="226"/>
    </location>
</feature>
<protein>
    <recommendedName>
        <fullName evidence="15">Olfactory receptor</fullName>
    </recommendedName>
</protein>
<dbReference type="OMA" id="NTRHIKF"/>
<dbReference type="Gene3D" id="1.20.1070.10">
    <property type="entry name" value="Rhodopsin 7-helix transmembrane proteins"/>
    <property type="match status" value="1"/>
</dbReference>
<dbReference type="CDD" id="cd15235">
    <property type="entry name" value="7tmA_OR1A-like"/>
    <property type="match status" value="1"/>
</dbReference>
<feature type="transmembrane region" description="Helical" evidence="15">
    <location>
        <begin position="274"/>
        <end position="293"/>
    </location>
</feature>
<dbReference type="GO" id="GO:0004984">
    <property type="term" value="F:olfactory receptor activity"/>
    <property type="evidence" value="ECO:0007669"/>
    <property type="project" value="InterPro"/>
</dbReference>
<proteinExistence type="inferred from homology"/>
<dbReference type="PROSITE" id="PS50262">
    <property type="entry name" value="G_PROTEIN_RECEP_F1_2"/>
    <property type="match status" value="1"/>
</dbReference>
<accession>A0A8D0G3R5</accession>
<sequence>MDRGNQTSISGFILLGLSIRPEHQEPLISLFLAMYLLTLLGNLLIVLLIRLDTHLLHAPMYFFLSNLALVDVGFASTTVPKMLYNMMSQTKTISFSGCFTQMYFFLTFGNTDSLLLAAMAYDRYVAICFPLRYPTLMSRKHCLLLAATSWILSAFHSLLYTLLMSRLSFCTSRDVPYLFCDVYPLLGLSCSDTKLIKTLVQTEGVVDILGPFMFIMISYARIFCTIMKVPSATGKSKAFSTCASHLSGVILFYGTISCLYFQPPSSYSAQNGSIASLFYAVVIPMLNPFIYSLRNNEMKAAMKRNLNRMRVWMDGQAREILP</sequence>
<keyword evidence="10 15" id="KW-0472">Membrane</keyword>
<keyword evidence="6 14" id="KW-0812">Transmembrane</keyword>
<feature type="transmembrane region" description="Helical" evidence="15">
    <location>
        <begin position="142"/>
        <end position="163"/>
    </location>
</feature>
<evidence type="ECO:0000256" key="8">
    <source>
        <dbReference type="ARBA" id="ARBA00022989"/>
    </source>
</evidence>
<dbReference type="PROSITE" id="PS00237">
    <property type="entry name" value="G_PROTEIN_RECEP_F1_1"/>
    <property type="match status" value="1"/>
</dbReference>
<evidence type="ECO:0000256" key="12">
    <source>
        <dbReference type="ARBA" id="ARBA00023170"/>
    </source>
</evidence>
<dbReference type="GO" id="GO:0005886">
    <property type="term" value="C:plasma membrane"/>
    <property type="evidence" value="ECO:0007669"/>
    <property type="project" value="UniProtKB-SubCell"/>
</dbReference>
<dbReference type="GeneTree" id="ENSGT00940000162852"/>
<feature type="transmembrane region" description="Helical" evidence="15">
    <location>
        <begin position="27"/>
        <end position="49"/>
    </location>
</feature>
<dbReference type="SUPFAM" id="SSF81321">
    <property type="entry name" value="Family A G protein-coupled receptor-like"/>
    <property type="match status" value="1"/>
</dbReference>
<keyword evidence="9 14" id="KW-0297">G-protein coupled receptor</keyword>
<dbReference type="Proteomes" id="UP000694392">
    <property type="component" value="Unplaced"/>
</dbReference>
<dbReference type="FunFam" id="1.20.1070.10:FF:000082">
    <property type="entry name" value="Olfactory receptor 1A1"/>
    <property type="match status" value="1"/>
</dbReference>
<evidence type="ECO:0000313" key="17">
    <source>
        <dbReference type="Ensembl" id="ENSSPUP00000000275.1"/>
    </source>
</evidence>